<dbReference type="GO" id="GO:0005886">
    <property type="term" value="C:plasma membrane"/>
    <property type="evidence" value="ECO:0007669"/>
    <property type="project" value="UniProtKB-SubCell"/>
</dbReference>
<keyword evidence="5 7" id="KW-1133">Transmembrane helix</keyword>
<keyword evidence="4 7" id="KW-0812">Transmembrane</keyword>
<feature type="transmembrane region" description="Helical" evidence="7">
    <location>
        <begin position="207"/>
        <end position="228"/>
    </location>
</feature>
<feature type="transmembrane region" description="Helical" evidence="7">
    <location>
        <begin position="481"/>
        <end position="500"/>
    </location>
</feature>
<keyword evidence="2" id="KW-0813">Transport</keyword>
<feature type="transmembrane region" description="Helical" evidence="7">
    <location>
        <begin position="234"/>
        <end position="257"/>
    </location>
</feature>
<dbReference type="CDD" id="cd17321">
    <property type="entry name" value="MFS_MMR_MDR_like"/>
    <property type="match status" value="1"/>
</dbReference>
<name>A0A9W6QHV0_9PSEU</name>
<feature type="transmembrane region" description="Helical" evidence="7">
    <location>
        <begin position="317"/>
        <end position="335"/>
    </location>
</feature>
<feature type="transmembrane region" description="Helical" evidence="7">
    <location>
        <begin position="177"/>
        <end position="195"/>
    </location>
</feature>
<feature type="domain" description="Major facilitator superfamily (MFS) profile" evidence="8">
    <location>
        <begin position="24"/>
        <end position="504"/>
    </location>
</feature>
<dbReference type="RefSeq" id="WP_285607147.1">
    <property type="nucleotide sequence ID" value="NZ_BSSD01000001.1"/>
</dbReference>
<dbReference type="InterPro" id="IPR011701">
    <property type="entry name" value="MFS"/>
</dbReference>
<evidence type="ECO:0000256" key="4">
    <source>
        <dbReference type="ARBA" id="ARBA00022692"/>
    </source>
</evidence>
<protein>
    <submittedName>
        <fullName evidence="9">MFS transporter</fullName>
    </submittedName>
</protein>
<feature type="transmembrane region" description="Helical" evidence="7">
    <location>
        <begin position="342"/>
        <end position="361"/>
    </location>
</feature>
<sequence>MSAQAPPPADSAEVPAVSTARWWTLGVACVATFMLMLDVTVVNVALPDIRVDLRADLAAQQWVIDAYTLALAAFLLTSGSLADRLGRRRVFATGLVVFTLASLAAGLSQGMVLLNVARGVQGVGAAVLFAVGPALIAQEFTGAERGKAFGLFGAVAGLALAFGPALGGLLAEADWRWIFLVNLPVGAALLVLTLLKLREQRPGGAPGVDWPGLVVFSAALVLLVLGFLRGEALGWTSAAVLGMFAAGVVLLVVFAVVERRRGDAAMLDLGLFGNRTFLGLSLATLLSNATSLAAIFLEVSYLQNVLGYTALEAGLRLLPLTLVLFVVAAVTGGVVTKVAPGVLIGTSILLIAVGMGLIALVDPGDSWLSLLPSMVVMGVGMGMFNPPRSVVSVGVVAPEKAGMATGIGETFQQVGVAIGVAAFGALFQAKVIGAVAGSGLATGSAATDREVGRAVAAGAGGDLGGGAEGARALFVDSFGSVMVVCAVICAVGAAIAYTFIRGSDLHESATAGTE</sequence>
<dbReference type="PROSITE" id="PS50850">
    <property type="entry name" value="MFS"/>
    <property type="match status" value="1"/>
</dbReference>
<evidence type="ECO:0000256" key="1">
    <source>
        <dbReference type="ARBA" id="ARBA00004651"/>
    </source>
</evidence>
<reference evidence="9" key="1">
    <citation type="submission" date="2023-02" db="EMBL/GenBank/DDBJ databases">
        <title>Actinokineospora globicatena NBRC 15670.</title>
        <authorList>
            <person name="Ichikawa N."/>
            <person name="Sato H."/>
            <person name="Tonouchi N."/>
        </authorList>
    </citation>
    <scope>NUCLEOTIDE SEQUENCE</scope>
    <source>
        <strain evidence="9">NBRC 15670</strain>
    </source>
</reference>
<dbReference type="PANTHER" id="PTHR42718">
    <property type="entry name" value="MAJOR FACILITATOR SUPERFAMILY MULTIDRUG TRANSPORTER MFSC"/>
    <property type="match status" value="1"/>
</dbReference>
<accession>A0A9W6QHV0</accession>
<evidence type="ECO:0000256" key="3">
    <source>
        <dbReference type="ARBA" id="ARBA00022475"/>
    </source>
</evidence>
<evidence type="ECO:0000256" key="5">
    <source>
        <dbReference type="ARBA" id="ARBA00022989"/>
    </source>
</evidence>
<evidence type="ECO:0000313" key="9">
    <source>
        <dbReference type="EMBL" id="GLW89712.1"/>
    </source>
</evidence>
<evidence type="ECO:0000313" key="10">
    <source>
        <dbReference type="Proteomes" id="UP001165042"/>
    </source>
</evidence>
<dbReference type="PRINTS" id="PR01036">
    <property type="entry name" value="TCRTETB"/>
</dbReference>
<evidence type="ECO:0000256" key="7">
    <source>
        <dbReference type="SAM" id="Phobius"/>
    </source>
</evidence>
<dbReference type="GO" id="GO:0022857">
    <property type="term" value="F:transmembrane transporter activity"/>
    <property type="evidence" value="ECO:0007669"/>
    <property type="project" value="InterPro"/>
</dbReference>
<gene>
    <name evidence="9" type="ORF">Aglo03_05280</name>
</gene>
<dbReference type="SUPFAM" id="SSF103473">
    <property type="entry name" value="MFS general substrate transporter"/>
    <property type="match status" value="2"/>
</dbReference>
<dbReference type="InterPro" id="IPR004638">
    <property type="entry name" value="EmrB-like"/>
</dbReference>
<feature type="transmembrane region" description="Helical" evidence="7">
    <location>
        <begin position="22"/>
        <end position="46"/>
    </location>
</feature>
<keyword evidence="10" id="KW-1185">Reference proteome</keyword>
<dbReference type="InterPro" id="IPR036259">
    <property type="entry name" value="MFS_trans_sf"/>
</dbReference>
<keyword evidence="3" id="KW-1003">Cell membrane</keyword>
<proteinExistence type="predicted"/>
<dbReference type="PANTHER" id="PTHR42718:SF49">
    <property type="entry name" value="EXPORT PROTEIN"/>
    <property type="match status" value="1"/>
</dbReference>
<comment type="subcellular location">
    <subcellularLocation>
        <location evidence="1">Cell membrane</location>
        <topology evidence="1">Multi-pass membrane protein</topology>
    </subcellularLocation>
</comment>
<dbReference type="Proteomes" id="UP001165042">
    <property type="component" value="Unassembled WGS sequence"/>
</dbReference>
<dbReference type="NCBIfam" id="TIGR00711">
    <property type="entry name" value="efflux_EmrB"/>
    <property type="match status" value="1"/>
</dbReference>
<feature type="transmembrane region" description="Helical" evidence="7">
    <location>
        <begin position="119"/>
        <end position="137"/>
    </location>
</feature>
<feature type="transmembrane region" description="Helical" evidence="7">
    <location>
        <begin position="90"/>
        <end position="113"/>
    </location>
</feature>
<feature type="transmembrane region" description="Helical" evidence="7">
    <location>
        <begin position="277"/>
        <end position="297"/>
    </location>
</feature>
<evidence type="ECO:0000256" key="2">
    <source>
        <dbReference type="ARBA" id="ARBA00022448"/>
    </source>
</evidence>
<evidence type="ECO:0000256" key="6">
    <source>
        <dbReference type="ARBA" id="ARBA00023136"/>
    </source>
</evidence>
<feature type="transmembrane region" description="Helical" evidence="7">
    <location>
        <begin position="149"/>
        <end position="171"/>
    </location>
</feature>
<dbReference type="Gene3D" id="1.20.1720.10">
    <property type="entry name" value="Multidrug resistance protein D"/>
    <property type="match status" value="1"/>
</dbReference>
<comment type="caution">
    <text evidence="9">The sequence shown here is derived from an EMBL/GenBank/DDBJ whole genome shotgun (WGS) entry which is preliminary data.</text>
</comment>
<dbReference type="Gene3D" id="1.20.1250.20">
    <property type="entry name" value="MFS general substrate transporter like domains"/>
    <property type="match status" value="1"/>
</dbReference>
<evidence type="ECO:0000259" key="8">
    <source>
        <dbReference type="PROSITE" id="PS50850"/>
    </source>
</evidence>
<dbReference type="Pfam" id="PF07690">
    <property type="entry name" value="MFS_1"/>
    <property type="match status" value="1"/>
</dbReference>
<dbReference type="EMBL" id="BSSD01000001">
    <property type="protein sequence ID" value="GLW89712.1"/>
    <property type="molecule type" value="Genomic_DNA"/>
</dbReference>
<organism evidence="9 10">
    <name type="scientific">Actinokineospora globicatena</name>
    <dbReference type="NCBI Taxonomy" id="103729"/>
    <lineage>
        <taxon>Bacteria</taxon>
        <taxon>Bacillati</taxon>
        <taxon>Actinomycetota</taxon>
        <taxon>Actinomycetes</taxon>
        <taxon>Pseudonocardiales</taxon>
        <taxon>Pseudonocardiaceae</taxon>
        <taxon>Actinokineospora</taxon>
    </lineage>
</organism>
<dbReference type="InterPro" id="IPR020846">
    <property type="entry name" value="MFS_dom"/>
</dbReference>
<dbReference type="AlphaFoldDB" id="A0A9W6QHV0"/>
<feature type="transmembrane region" description="Helical" evidence="7">
    <location>
        <begin position="58"/>
        <end position="78"/>
    </location>
</feature>
<keyword evidence="6 7" id="KW-0472">Membrane</keyword>